<evidence type="ECO:0000256" key="7">
    <source>
        <dbReference type="ARBA" id="ARBA00022723"/>
    </source>
</evidence>
<feature type="non-terminal residue" evidence="13">
    <location>
        <position position="1"/>
    </location>
</feature>
<dbReference type="PANTHER" id="PTHR30182:SF1">
    <property type="entry name" value="L-SERINE DEHYDRATASE 1"/>
    <property type="match status" value="1"/>
</dbReference>
<accession>A0A8I1W9Y7</accession>
<evidence type="ECO:0000256" key="10">
    <source>
        <dbReference type="ARBA" id="ARBA00023239"/>
    </source>
</evidence>
<keyword evidence="6" id="KW-0004">4Fe-4S</keyword>
<dbReference type="AlphaFoldDB" id="A0A8I1W9Y7"/>
<gene>
    <name evidence="13" type="ORF">J2R62_18000</name>
</gene>
<dbReference type="GO" id="GO:0006094">
    <property type="term" value="P:gluconeogenesis"/>
    <property type="evidence" value="ECO:0007669"/>
    <property type="project" value="UniProtKB-KW"/>
</dbReference>
<evidence type="ECO:0000256" key="6">
    <source>
        <dbReference type="ARBA" id="ARBA00022485"/>
    </source>
</evidence>
<keyword evidence="5" id="KW-0312">Gluconeogenesis</keyword>
<name>A0A8I1W9Y7_PLESH</name>
<evidence type="ECO:0000256" key="11">
    <source>
        <dbReference type="ARBA" id="ARBA00049406"/>
    </source>
</evidence>
<feature type="domain" description="Serine dehydratase-like alpha subunit" evidence="12">
    <location>
        <begin position="1"/>
        <end position="118"/>
    </location>
</feature>
<evidence type="ECO:0000256" key="4">
    <source>
        <dbReference type="ARBA" id="ARBA00012093"/>
    </source>
</evidence>
<comment type="catalytic activity">
    <reaction evidence="11">
        <text>L-serine = pyruvate + NH4(+)</text>
        <dbReference type="Rhea" id="RHEA:19169"/>
        <dbReference type="ChEBI" id="CHEBI:15361"/>
        <dbReference type="ChEBI" id="CHEBI:28938"/>
        <dbReference type="ChEBI" id="CHEBI:33384"/>
        <dbReference type="EC" id="4.3.1.17"/>
    </reaction>
</comment>
<comment type="caution">
    <text evidence="13">The sequence shown here is derived from an EMBL/GenBank/DDBJ whole genome shotgun (WGS) entry which is preliminary data.</text>
</comment>
<organism evidence="13 14">
    <name type="scientific">Plesiomonas shigelloides</name>
    <name type="common">Aeromonas shigelloides</name>
    <dbReference type="NCBI Taxonomy" id="703"/>
    <lineage>
        <taxon>Bacteria</taxon>
        <taxon>Pseudomonadati</taxon>
        <taxon>Pseudomonadota</taxon>
        <taxon>Gammaproteobacteria</taxon>
        <taxon>Enterobacterales</taxon>
        <taxon>Enterobacteriaceae</taxon>
        <taxon>Plesiomonas</taxon>
    </lineage>
</organism>
<evidence type="ECO:0000259" key="12">
    <source>
        <dbReference type="Pfam" id="PF03313"/>
    </source>
</evidence>
<dbReference type="Pfam" id="PF03313">
    <property type="entry name" value="SDH_alpha"/>
    <property type="match status" value="1"/>
</dbReference>
<evidence type="ECO:0000313" key="14">
    <source>
        <dbReference type="Proteomes" id="UP000664658"/>
    </source>
</evidence>
<dbReference type="Proteomes" id="UP000664658">
    <property type="component" value="Unassembled WGS sequence"/>
</dbReference>
<feature type="non-terminal residue" evidence="13">
    <location>
        <position position="156"/>
    </location>
</feature>
<comment type="similarity">
    <text evidence="3">Belongs to the iron-sulfur dependent L-serine dehydratase family.</text>
</comment>
<evidence type="ECO:0000256" key="1">
    <source>
        <dbReference type="ARBA" id="ARBA00001966"/>
    </source>
</evidence>
<dbReference type="EC" id="4.3.1.17" evidence="4"/>
<comment type="pathway">
    <text evidence="2">Carbohydrate biosynthesis; gluconeogenesis.</text>
</comment>
<evidence type="ECO:0000256" key="5">
    <source>
        <dbReference type="ARBA" id="ARBA00022432"/>
    </source>
</evidence>
<keyword evidence="8" id="KW-0408">Iron</keyword>
<evidence type="ECO:0000256" key="8">
    <source>
        <dbReference type="ARBA" id="ARBA00023004"/>
    </source>
</evidence>
<dbReference type="EMBL" id="JAFNAA010000212">
    <property type="protein sequence ID" value="MBO1110026.1"/>
    <property type="molecule type" value="Genomic_DNA"/>
</dbReference>
<evidence type="ECO:0000256" key="9">
    <source>
        <dbReference type="ARBA" id="ARBA00023014"/>
    </source>
</evidence>
<protein>
    <recommendedName>
        <fullName evidence="4">L-serine ammonia-lyase</fullName>
        <ecNumber evidence="4">4.3.1.17</ecNumber>
    </recommendedName>
</protein>
<dbReference type="GO" id="GO:0046872">
    <property type="term" value="F:metal ion binding"/>
    <property type="evidence" value="ECO:0007669"/>
    <property type="project" value="UniProtKB-KW"/>
</dbReference>
<comment type="cofactor">
    <cofactor evidence="1">
        <name>[4Fe-4S] cluster</name>
        <dbReference type="ChEBI" id="CHEBI:49883"/>
    </cofactor>
</comment>
<dbReference type="GO" id="GO:0051539">
    <property type="term" value="F:4 iron, 4 sulfur cluster binding"/>
    <property type="evidence" value="ECO:0007669"/>
    <property type="project" value="UniProtKB-KW"/>
</dbReference>
<evidence type="ECO:0000256" key="3">
    <source>
        <dbReference type="ARBA" id="ARBA00008636"/>
    </source>
</evidence>
<keyword evidence="7" id="KW-0479">Metal-binding</keyword>
<evidence type="ECO:0000256" key="2">
    <source>
        <dbReference type="ARBA" id="ARBA00004742"/>
    </source>
</evidence>
<dbReference type="GO" id="GO:0003941">
    <property type="term" value="F:L-serine ammonia-lyase activity"/>
    <property type="evidence" value="ECO:0007669"/>
    <property type="project" value="UniProtKB-EC"/>
</dbReference>
<reference evidence="13" key="1">
    <citation type="submission" date="2021-03" db="EMBL/GenBank/DDBJ databases">
        <title>Plesiomonas shigelloides zfcc0051, isolated from zebrafish feces.</title>
        <authorList>
            <person name="Vanderhoek Z."/>
            <person name="Gaulke C."/>
        </authorList>
    </citation>
    <scope>NUCLEOTIDE SEQUENCE</scope>
    <source>
        <strain evidence="13">Zfcc0051</strain>
    </source>
</reference>
<keyword evidence="10 13" id="KW-0456">Lyase</keyword>
<dbReference type="InterPro" id="IPR005130">
    <property type="entry name" value="Ser_deHydtase-like_asu"/>
</dbReference>
<proteinExistence type="inferred from homology"/>
<dbReference type="PANTHER" id="PTHR30182">
    <property type="entry name" value="L-SERINE DEHYDRATASE"/>
    <property type="match status" value="1"/>
</dbReference>
<dbReference type="InterPro" id="IPR051318">
    <property type="entry name" value="Fe-S_L-Ser"/>
</dbReference>
<keyword evidence="9" id="KW-0411">Iron-sulfur</keyword>
<evidence type="ECO:0000313" key="13">
    <source>
        <dbReference type="EMBL" id="MBO1110026.1"/>
    </source>
</evidence>
<sequence length="156" mass="16063">SISGAEAGRKGEVGAACSLPAAGLAEQLGSSPQHACVPAALGLAHHLGLTSDPVAGQVQVPRIERNAIASMNALTASRLPIRPSRQPRPSLYPVLHTMLDTANDIPATYSDTSRPGLALNVVHTASFSALPAPHSPVLPLPTRSLAHASYLCPLHP</sequence>